<keyword evidence="3" id="KW-0378">Hydrolase</keyword>
<dbReference type="Gene3D" id="3.40.50.1820">
    <property type="entry name" value="alpha/beta hydrolase"/>
    <property type="match status" value="1"/>
</dbReference>
<proteinExistence type="predicted"/>
<name>A0ABW1DAQ4_9ACTN</name>
<evidence type="ECO:0000259" key="2">
    <source>
        <dbReference type="Pfam" id="PF01738"/>
    </source>
</evidence>
<evidence type="ECO:0000313" key="4">
    <source>
        <dbReference type="Proteomes" id="UP001596058"/>
    </source>
</evidence>
<dbReference type="EC" id="3.1.-.-" evidence="3"/>
<dbReference type="InterPro" id="IPR029058">
    <property type="entry name" value="AB_hydrolase_fold"/>
</dbReference>
<dbReference type="InterPro" id="IPR002925">
    <property type="entry name" value="Dienelactn_hydro"/>
</dbReference>
<dbReference type="SUPFAM" id="SSF53474">
    <property type="entry name" value="alpha/beta-Hydrolases"/>
    <property type="match status" value="1"/>
</dbReference>
<dbReference type="RefSeq" id="WP_379524562.1">
    <property type="nucleotide sequence ID" value="NZ_JBHSPA010000118.1"/>
</dbReference>
<feature type="region of interest" description="Disordered" evidence="1">
    <location>
        <begin position="1"/>
        <end position="20"/>
    </location>
</feature>
<accession>A0ABW1DAQ4</accession>
<protein>
    <submittedName>
        <fullName evidence="3">Dienelactone hydrolase family protein</fullName>
        <ecNumber evidence="3">3.1.-.-</ecNumber>
    </submittedName>
</protein>
<dbReference type="PANTHER" id="PTHR46623:SF6">
    <property type="entry name" value="ALPHA_BETA-HYDROLASES SUPERFAMILY PROTEIN"/>
    <property type="match status" value="1"/>
</dbReference>
<dbReference type="GO" id="GO:0016787">
    <property type="term" value="F:hydrolase activity"/>
    <property type="evidence" value="ECO:0007669"/>
    <property type="project" value="UniProtKB-KW"/>
</dbReference>
<sequence>MSDVRIETSRGTMPAYVSAPETPGPRPGVVVIHDAFGMTRDLRGQADWLAGEGFVAVAPDLYHWGRRFTCMRSVLRDASRRKGPAFDDIEAARAYLAARDDCTGRIGVMGFCMGGGFALLLAPGHGFDASSVNYGVVSKDAVSESYLTGACPIVGSYGERDLGNRGTAARLERALTAAKVEHDVKEYPGAGHGFLNDHDPGDVPVLLAVTNRLLRSGFHEPSAHDARRRIADFFTRHLSR</sequence>
<dbReference type="EMBL" id="JBHSPA010000118">
    <property type="protein sequence ID" value="MFC5835149.1"/>
    <property type="molecule type" value="Genomic_DNA"/>
</dbReference>
<dbReference type="PANTHER" id="PTHR46623">
    <property type="entry name" value="CARBOXYMETHYLENEBUTENOLIDASE-RELATED"/>
    <property type="match status" value="1"/>
</dbReference>
<dbReference type="Pfam" id="PF01738">
    <property type="entry name" value="DLH"/>
    <property type="match status" value="1"/>
</dbReference>
<keyword evidence="4" id="KW-1185">Reference proteome</keyword>
<organism evidence="3 4">
    <name type="scientific">Nonomuraea insulae</name>
    <dbReference type="NCBI Taxonomy" id="1616787"/>
    <lineage>
        <taxon>Bacteria</taxon>
        <taxon>Bacillati</taxon>
        <taxon>Actinomycetota</taxon>
        <taxon>Actinomycetes</taxon>
        <taxon>Streptosporangiales</taxon>
        <taxon>Streptosporangiaceae</taxon>
        <taxon>Nonomuraea</taxon>
    </lineage>
</organism>
<evidence type="ECO:0000313" key="3">
    <source>
        <dbReference type="EMBL" id="MFC5835149.1"/>
    </source>
</evidence>
<dbReference type="Proteomes" id="UP001596058">
    <property type="component" value="Unassembled WGS sequence"/>
</dbReference>
<feature type="domain" description="Dienelactone hydrolase" evidence="2">
    <location>
        <begin position="13"/>
        <end position="237"/>
    </location>
</feature>
<comment type="caution">
    <text evidence="3">The sequence shown here is derived from an EMBL/GenBank/DDBJ whole genome shotgun (WGS) entry which is preliminary data.</text>
</comment>
<reference evidence="4" key="1">
    <citation type="journal article" date="2019" name="Int. J. Syst. Evol. Microbiol.">
        <title>The Global Catalogue of Microorganisms (GCM) 10K type strain sequencing project: providing services to taxonomists for standard genome sequencing and annotation.</title>
        <authorList>
            <consortium name="The Broad Institute Genomics Platform"/>
            <consortium name="The Broad Institute Genome Sequencing Center for Infectious Disease"/>
            <person name="Wu L."/>
            <person name="Ma J."/>
        </authorList>
    </citation>
    <scope>NUCLEOTIDE SEQUENCE [LARGE SCALE GENOMIC DNA]</scope>
    <source>
        <strain evidence="4">CCUG 53903</strain>
    </source>
</reference>
<gene>
    <name evidence="3" type="ORF">ACFPZ3_65915</name>
</gene>
<evidence type="ECO:0000256" key="1">
    <source>
        <dbReference type="SAM" id="MobiDB-lite"/>
    </source>
</evidence>
<dbReference type="InterPro" id="IPR051049">
    <property type="entry name" value="Dienelactone_hydrolase-like"/>
</dbReference>